<dbReference type="InterPro" id="IPR057326">
    <property type="entry name" value="KR_dom"/>
</dbReference>
<comment type="similarity">
    <text evidence="1">Belongs to the short-chain dehydrogenases/reductases (SDR) family.</text>
</comment>
<keyword evidence="3" id="KW-0520">NAD</keyword>
<dbReference type="Gene3D" id="3.40.50.720">
    <property type="entry name" value="NAD(P)-binding Rossmann-like Domain"/>
    <property type="match status" value="1"/>
</dbReference>
<keyword evidence="2" id="KW-0560">Oxidoreductase</keyword>
<proteinExistence type="inferred from homology"/>
<organism evidence="5">
    <name type="scientific">freshwater metagenome</name>
    <dbReference type="NCBI Taxonomy" id="449393"/>
    <lineage>
        <taxon>unclassified sequences</taxon>
        <taxon>metagenomes</taxon>
        <taxon>ecological metagenomes</taxon>
    </lineage>
</organism>
<dbReference type="InterPro" id="IPR036291">
    <property type="entry name" value="NAD(P)-bd_dom_sf"/>
</dbReference>
<dbReference type="PANTHER" id="PTHR24321">
    <property type="entry name" value="DEHYDROGENASES, SHORT CHAIN"/>
    <property type="match status" value="1"/>
</dbReference>
<dbReference type="CDD" id="cd05233">
    <property type="entry name" value="SDR_c"/>
    <property type="match status" value="1"/>
</dbReference>
<evidence type="ECO:0000256" key="1">
    <source>
        <dbReference type="ARBA" id="ARBA00006484"/>
    </source>
</evidence>
<sequence length="245" mass="25852">MTVSLVIGGASGIGRAIVTALHSRGDIVGIVDIDDSGESVARELGERATFIHADMSTANGPRDAVENFLALSGGKLDVLYYGPAVLESHPLSEWTIEQWDHSMSVNLRGAFFACQSAEKALRASSHGRVILMSSTGALRGHAGMPAYHASKSGMLGLVRALADELAPTVTVNAVCPGWIDTPFNDPYWSFQDNAETARTRLESGIPAGRQGIPEDVAGIIEFMTTPAANYITGQSFVVDGGYTAV</sequence>
<dbReference type="PRINTS" id="PR00081">
    <property type="entry name" value="GDHRDH"/>
</dbReference>
<evidence type="ECO:0000256" key="2">
    <source>
        <dbReference type="ARBA" id="ARBA00023002"/>
    </source>
</evidence>
<evidence type="ECO:0000259" key="4">
    <source>
        <dbReference type="SMART" id="SM00822"/>
    </source>
</evidence>
<dbReference type="EMBL" id="CAFBLO010000014">
    <property type="protein sequence ID" value="CAB4861330.1"/>
    <property type="molecule type" value="Genomic_DNA"/>
</dbReference>
<reference evidence="5" key="1">
    <citation type="submission" date="2020-05" db="EMBL/GenBank/DDBJ databases">
        <authorList>
            <person name="Chiriac C."/>
            <person name="Salcher M."/>
            <person name="Ghai R."/>
            <person name="Kavagutti S V."/>
        </authorList>
    </citation>
    <scope>NUCLEOTIDE SEQUENCE</scope>
</reference>
<accession>A0A6J7CUA3</accession>
<dbReference type="Pfam" id="PF13561">
    <property type="entry name" value="adh_short_C2"/>
    <property type="match status" value="1"/>
</dbReference>
<dbReference type="GO" id="GO:0016491">
    <property type="term" value="F:oxidoreductase activity"/>
    <property type="evidence" value="ECO:0007669"/>
    <property type="project" value="UniProtKB-KW"/>
</dbReference>
<evidence type="ECO:0000256" key="3">
    <source>
        <dbReference type="ARBA" id="ARBA00023027"/>
    </source>
</evidence>
<dbReference type="PANTHER" id="PTHR24321:SF8">
    <property type="entry name" value="ESTRADIOL 17-BETA-DEHYDROGENASE 8-RELATED"/>
    <property type="match status" value="1"/>
</dbReference>
<dbReference type="AlphaFoldDB" id="A0A6J7CUA3"/>
<gene>
    <name evidence="5" type="ORF">UFOPK3364_00262</name>
</gene>
<dbReference type="SMART" id="SM00822">
    <property type="entry name" value="PKS_KR"/>
    <property type="match status" value="1"/>
</dbReference>
<protein>
    <submittedName>
        <fullName evidence="5">Unannotated protein</fullName>
    </submittedName>
</protein>
<feature type="domain" description="Ketoreductase" evidence="4">
    <location>
        <begin position="2"/>
        <end position="181"/>
    </location>
</feature>
<dbReference type="InterPro" id="IPR002347">
    <property type="entry name" value="SDR_fam"/>
</dbReference>
<dbReference type="SUPFAM" id="SSF51735">
    <property type="entry name" value="NAD(P)-binding Rossmann-fold domains"/>
    <property type="match status" value="1"/>
</dbReference>
<dbReference type="PRINTS" id="PR00080">
    <property type="entry name" value="SDRFAMILY"/>
</dbReference>
<name>A0A6J7CUA3_9ZZZZ</name>
<evidence type="ECO:0000313" key="5">
    <source>
        <dbReference type="EMBL" id="CAB4861330.1"/>
    </source>
</evidence>
<dbReference type="FunFam" id="3.40.50.720:FF:000084">
    <property type="entry name" value="Short-chain dehydrogenase reductase"/>
    <property type="match status" value="1"/>
</dbReference>